<keyword evidence="2 6" id="KW-0812">Transmembrane</keyword>
<comment type="subcellular location">
    <subcellularLocation>
        <location evidence="1">Membrane</location>
        <topology evidence="1">Multi-pass membrane protein</topology>
    </subcellularLocation>
</comment>
<sequence>MVHRLSALLCYMQQDAASAPTHNPGCYSVVVALRTQRVLRLATGTRTCDVAWYGTAYLLFITALQPVYGSVYKYFSTDVVYRLSILIFEVGSIICAAAVNSPMFIVGQAVAGFGAAGVLQGALSIISQVVPLEKRPLYMGIVISVFVVTVTIGPVLGGVFVQHSTWRWCFWINVPIGAVVLAGLTIFLKVRGATNKDRALPFKAKVSNMDPLGCDVFIGAICCLLLALQWGGQQKAWSSADVIGCLVGGFLIAALFAYWQWRRGDVALIPLRVLKKRSIWTGAVVLFFFGAQTYVVSGMVKQFGSYVPYMVVGELIAIGGQAMLTLIQPDSRTLYWAAGLVVAGLGTAMAMQLPYTAVAIVLADDDIPVGNAIAVLFYQLGGAVSISMGQTIIITTLLDLVARRLPGLSPQMVITAGAANMPALGPTPEALEVLREIWNTAIARTMILATVLLGATVPFTLGMEWLNAVRVAKQRKAAEADRDRGMRPGQECTDGSAPQTVVDIEGSKEPLNLAVEERV</sequence>
<comment type="caution">
    <text evidence="8">The sequence shown here is derived from an EMBL/GenBank/DDBJ whole genome shotgun (WGS) entry which is preliminary data.</text>
</comment>
<feature type="transmembrane region" description="Helical" evidence="6">
    <location>
        <begin position="334"/>
        <end position="355"/>
    </location>
</feature>
<dbReference type="GO" id="GO:0005886">
    <property type="term" value="C:plasma membrane"/>
    <property type="evidence" value="ECO:0007669"/>
    <property type="project" value="TreeGrafter"/>
</dbReference>
<feature type="transmembrane region" description="Helical" evidence="6">
    <location>
        <begin position="211"/>
        <end position="230"/>
    </location>
</feature>
<feature type="transmembrane region" description="Helical" evidence="6">
    <location>
        <begin position="279"/>
        <end position="300"/>
    </location>
</feature>
<dbReference type="OrthoDB" id="5152228at2759"/>
<dbReference type="GeneID" id="68354615"/>
<dbReference type="GO" id="GO:0022857">
    <property type="term" value="F:transmembrane transporter activity"/>
    <property type="evidence" value="ECO:0007669"/>
    <property type="project" value="InterPro"/>
</dbReference>
<dbReference type="PANTHER" id="PTHR23501">
    <property type="entry name" value="MAJOR FACILITATOR SUPERFAMILY"/>
    <property type="match status" value="1"/>
</dbReference>
<feature type="transmembrane region" description="Helical" evidence="6">
    <location>
        <begin position="306"/>
        <end position="327"/>
    </location>
</feature>
<reference evidence="8" key="1">
    <citation type="submission" date="2021-09" db="EMBL/GenBank/DDBJ databases">
        <title>A high-quality genome of the endoparasitic fungus Hirsutella rhossiliensis with a comparison of Hirsutella genomes reveals transposable elements contributing to genome size variation.</title>
        <authorList>
            <person name="Lin R."/>
            <person name="Jiao Y."/>
            <person name="Sun X."/>
            <person name="Ling J."/>
            <person name="Xie B."/>
            <person name="Cheng X."/>
        </authorList>
    </citation>
    <scope>NUCLEOTIDE SEQUENCE</scope>
    <source>
        <strain evidence="8">HR02</strain>
    </source>
</reference>
<feature type="transmembrane region" description="Helical" evidence="6">
    <location>
        <begin position="236"/>
        <end position="259"/>
    </location>
</feature>
<feature type="transmembrane region" description="Helical" evidence="6">
    <location>
        <begin position="375"/>
        <end position="398"/>
    </location>
</feature>
<dbReference type="SUPFAM" id="SSF103473">
    <property type="entry name" value="MFS general substrate transporter"/>
    <property type="match status" value="1"/>
</dbReference>
<evidence type="ECO:0000259" key="7">
    <source>
        <dbReference type="PROSITE" id="PS50850"/>
    </source>
</evidence>
<evidence type="ECO:0000256" key="1">
    <source>
        <dbReference type="ARBA" id="ARBA00004141"/>
    </source>
</evidence>
<feature type="domain" description="Major facilitator superfamily (MFS) profile" evidence="7">
    <location>
        <begin position="1"/>
        <end position="466"/>
    </location>
</feature>
<feature type="transmembrane region" description="Helical" evidence="6">
    <location>
        <begin position="50"/>
        <end position="68"/>
    </location>
</feature>
<evidence type="ECO:0000256" key="5">
    <source>
        <dbReference type="SAM" id="MobiDB-lite"/>
    </source>
</evidence>
<feature type="region of interest" description="Disordered" evidence="5">
    <location>
        <begin position="477"/>
        <end position="498"/>
    </location>
</feature>
<evidence type="ECO:0000256" key="2">
    <source>
        <dbReference type="ARBA" id="ARBA00022692"/>
    </source>
</evidence>
<keyword evidence="3 6" id="KW-1133">Transmembrane helix</keyword>
<feature type="transmembrane region" description="Helical" evidence="6">
    <location>
        <begin position="405"/>
        <end position="425"/>
    </location>
</feature>
<evidence type="ECO:0000256" key="6">
    <source>
        <dbReference type="SAM" id="Phobius"/>
    </source>
</evidence>
<keyword evidence="9" id="KW-1185">Reference proteome</keyword>
<dbReference type="EMBL" id="JAIZPD010000005">
    <property type="protein sequence ID" value="KAH0962976.1"/>
    <property type="molecule type" value="Genomic_DNA"/>
</dbReference>
<evidence type="ECO:0000256" key="4">
    <source>
        <dbReference type="ARBA" id="ARBA00023136"/>
    </source>
</evidence>
<evidence type="ECO:0000313" key="9">
    <source>
        <dbReference type="Proteomes" id="UP000824596"/>
    </source>
</evidence>
<evidence type="ECO:0000313" key="8">
    <source>
        <dbReference type="EMBL" id="KAH0962976.1"/>
    </source>
</evidence>
<feature type="transmembrane region" description="Helical" evidence="6">
    <location>
        <begin position="105"/>
        <end position="125"/>
    </location>
</feature>
<dbReference type="InterPro" id="IPR011701">
    <property type="entry name" value="MFS"/>
</dbReference>
<feature type="transmembrane region" description="Helical" evidence="6">
    <location>
        <begin position="137"/>
        <end position="158"/>
    </location>
</feature>
<dbReference type="Gene3D" id="1.20.1250.20">
    <property type="entry name" value="MFS general substrate transporter like domains"/>
    <property type="match status" value="1"/>
</dbReference>
<dbReference type="InterPro" id="IPR020846">
    <property type="entry name" value="MFS_dom"/>
</dbReference>
<dbReference type="AlphaFoldDB" id="A0A9P8SJE9"/>
<feature type="transmembrane region" description="Helical" evidence="6">
    <location>
        <begin position="80"/>
        <end position="99"/>
    </location>
</feature>
<dbReference type="PANTHER" id="PTHR23501:SF199">
    <property type="entry name" value="MFS EFFLUX TRANSPORTER INPD-RELATED"/>
    <property type="match status" value="1"/>
</dbReference>
<dbReference type="RefSeq" id="XP_044720489.1">
    <property type="nucleotide sequence ID" value="XM_044863957.1"/>
</dbReference>
<dbReference type="PROSITE" id="PS50850">
    <property type="entry name" value="MFS"/>
    <property type="match status" value="1"/>
</dbReference>
<protein>
    <submittedName>
        <fullName evidence="8">Major facilitator superfamily domain-containing protein</fullName>
    </submittedName>
</protein>
<feature type="transmembrane region" description="Helical" evidence="6">
    <location>
        <begin position="170"/>
        <end position="190"/>
    </location>
</feature>
<gene>
    <name evidence="8" type="ORF">HRG_05486</name>
</gene>
<keyword evidence="4 6" id="KW-0472">Membrane</keyword>
<name>A0A9P8SJE9_9HYPO</name>
<evidence type="ECO:0000256" key="3">
    <source>
        <dbReference type="ARBA" id="ARBA00022989"/>
    </source>
</evidence>
<feature type="compositionally biased region" description="Basic and acidic residues" evidence="5">
    <location>
        <begin position="477"/>
        <end position="486"/>
    </location>
</feature>
<dbReference type="Pfam" id="PF07690">
    <property type="entry name" value="MFS_1"/>
    <property type="match status" value="1"/>
</dbReference>
<dbReference type="Proteomes" id="UP000824596">
    <property type="component" value="Unassembled WGS sequence"/>
</dbReference>
<dbReference type="InterPro" id="IPR036259">
    <property type="entry name" value="MFS_trans_sf"/>
</dbReference>
<proteinExistence type="predicted"/>
<feature type="transmembrane region" description="Helical" evidence="6">
    <location>
        <begin position="445"/>
        <end position="466"/>
    </location>
</feature>
<accession>A0A9P8SJE9</accession>
<organism evidence="8 9">
    <name type="scientific">Hirsutella rhossiliensis</name>
    <dbReference type="NCBI Taxonomy" id="111463"/>
    <lineage>
        <taxon>Eukaryota</taxon>
        <taxon>Fungi</taxon>
        <taxon>Dikarya</taxon>
        <taxon>Ascomycota</taxon>
        <taxon>Pezizomycotina</taxon>
        <taxon>Sordariomycetes</taxon>
        <taxon>Hypocreomycetidae</taxon>
        <taxon>Hypocreales</taxon>
        <taxon>Ophiocordycipitaceae</taxon>
        <taxon>Hirsutella</taxon>
    </lineage>
</organism>